<name>A0A5J4WEM1_9EUKA</name>
<dbReference type="PANTHER" id="PTHR14362">
    <property type="entry name" value="COILED-COIL DOMAIN-CONTAINING PROTEIN 81"/>
    <property type="match status" value="1"/>
</dbReference>
<dbReference type="GO" id="GO:0005815">
    <property type="term" value="C:microtubule organizing center"/>
    <property type="evidence" value="ECO:0007669"/>
    <property type="project" value="TreeGrafter"/>
</dbReference>
<dbReference type="AlphaFoldDB" id="A0A5J4WEM1"/>
<dbReference type="OrthoDB" id="125906at2759"/>
<feature type="domain" description="CCDC81 HU" evidence="2">
    <location>
        <begin position="14"/>
        <end position="85"/>
    </location>
</feature>
<evidence type="ECO:0000313" key="3">
    <source>
        <dbReference type="EMBL" id="KAA6393370.1"/>
    </source>
</evidence>
<feature type="compositionally biased region" description="Polar residues" evidence="1">
    <location>
        <begin position="222"/>
        <end position="234"/>
    </location>
</feature>
<dbReference type="InterPro" id="IPR028034">
    <property type="entry name" value="HU-CCDC81"/>
</dbReference>
<comment type="caution">
    <text evidence="3">The sequence shown here is derived from an EMBL/GenBank/DDBJ whole genome shotgun (WGS) entry which is preliminary data.</text>
</comment>
<feature type="compositionally biased region" description="Low complexity" evidence="1">
    <location>
        <begin position="207"/>
        <end position="218"/>
    </location>
</feature>
<dbReference type="Pfam" id="PF14908">
    <property type="entry name" value="HU-CCDC81_euk_1"/>
    <property type="match status" value="1"/>
</dbReference>
<gene>
    <name evidence="3" type="ORF">EZS28_011103</name>
</gene>
<evidence type="ECO:0000313" key="4">
    <source>
        <dbReference type="Proteomes" id="UP000324800"/>
    </source>
</evidence>
<reference evidence="3 4" key="1">
    <citation type="submission" date="2019-03" db="EMBL/GenBank/DDBJ databases">
        <title>Single cell metagenomics reveals metabolic interactions within the superorganism composed of flagellate Streblomastix strix and complex community of Bacteroidetes bacteria on its surface.</title>
        <authorList>
            <person name="Treitli S.C."/>
            <person name="Kolisko M."/>
            <person name="Husnik F."/>
            <person name="Keeling P."/>
            <person name="Hampl V."/>
        </authorList>
    </citation>
    <scope>NUCLEOTIDE SEQUENCE [LARGE SCALE GENOMIC DNA]</scope>
    <source>
        <strain evidence="3">ST1C</strain>
    </source>
</reference>
<proteinExistence type="predicted"/>
<sequence>MTLQEVAELAAMRKGAPTAEQLENIWRGVQAFVQQNMRSEKGCDLPKFGNFTFHIETMNLGTAGNVHKKIPLFKFNPSFQSLNNVQIKNSVAPTPNIPQVPLSFVFVGQVSGCDKDTAQSGYNLLIQAISDELRHGQSLALDCGAAILQFTGGSGPVNIRFKDEYNSKQERAPATLEQNKRGFATRESLPAGKQTLPIGSERNPQLSNKKTTNSTPKKFQTKSKLQTKPDSASKINKPPSRGGAESPADVSIPLTISTAITSNNNKQNNINNINNKQNDKENYPPKIGEVTDIKQSIYGDNWIDHKMETELANQPQFIVKSLANASQLDPYTCAICKRRSKNLPQPNLCSMCMARKKQIEEKQQSKANQLQEDAQYLQYIRGRDREEIETDHSSDNRTKKGRFEADQLNQALIEEKHTRIELAKKGIGDTYLTKGQVDMSNLFDGRQEPEFGKNRGELDKNLKAQIEQDKERRLAVKQRDLVEEQVIIEQDRQQVGQLKEKEIALKRQKDYEKKESLQQQMANKAPIIPGKVSYGQNGDIFTQQEDETPEEALQRKQQQQQMLEEQIRYNREKKQEEKQYNLEEGIRYREAEHEALVLAAEQLINEKQRVGQLYGQALRQQIESKPLPEQVIGYDVGGDVFTKHEPSAEQLKMQKIIKEKRQAIEYDKLIHQDKIKKVIEKQSDLQFQRLAIDADKRAVENEKRVVADRRAFNMGMRMNQEKQAIEREQFKRKEKEESKKPGYQLRIGELEQEDFDCEEPVYKPKVLNLQQKLVMGGGW</sequence>
<dbReference type="InterPro" id="IPR026295">
    <property type="entry name" value="CCD81"/>
</dbReference>
<feature type="region of interest" description="Disordered" evidence="1">
    <location>
        <begin position="165"/>
        <end position="250"/>
    </location>
</feature>
<dbReference type="EMBL" id="SNRW01002252">
    <property type="protein sequence ID" value="KAA6393370.1"/>
    <property type="molecule type" value="Genomic_DNA"/>
</dbReference>
<protein>
    <recommendedName>
        <fullName evidence="2">CCDC81 HU domain-containing protein</fullName>
    </recommendedName>
</protein>
<dbReference type="Proteomes" id="UP000324800">
    <property type="component" value="Unassembled WGS sequence"/>
</dbReference>
<evidence type="ECO:0000256" key="1">
    <source>
        <dbReference type="SAM" id="MobiDB-lite"/>
    </source>
</evidence>
<feature type="region of interest" description="Disordered" evidence="1">
    <location>
        <begin position="382"/>
        <end position="403"/>
    </location>
</feature>
<feature type="compositionally biased region" description="Low complexity" evidence="1">
    <location>
        <begin position="263"/>
        <end position="276"/>
    </location>
</feature>
<feature type="region of interest" description="Disordered" evidence="1">
    <location>
        <begin position="262"/>
        <end position="285"/>
    </location>
</feature>
<dbReference type="PANTHER" id="PTHR14362:SF2">
    <property type="entry name" value="COILED-COIL DOMAIN-CONTAINING PROTEIN 81"/>
    <property type="match status" value="1"/>
</dbReference>
<organism evidence="3 4">
    <name type="scientific">Streblomastix strix</name>
    <dbReference type="NCBI Taxonomy" id="222440"/>
    <lineage>
        <taxon>Eukaryota</taxon>
        <taxon>Metamonada</taxon>
        <taxon>Preaxostyla</taxon>
        <taxon>Oxymonadida</taxon>
        <taxon>Streblomastigidae</taxon>
        <taxon>Streblomastix</taxon>
    </lineage>
</organism>
<accession>A0A5J4WEM1</accession>
<evidence type="ECO:0000259" key="2">
    <source>
        <dbReference type="Pfam" id="PF14908"/>
    </source>
</evidence>